<dbReference type="GO" id="GO:0048472">
    <property type="term" value="F:threonine-phosphate decarboxylase activity"/>
    <property type="evidence" value="ECO:0007669"/>
    <property type="project" value="UniProtKB-EC"/>
</dbReference>
<dbReference type="AlphaFoldDB" id="A0A512TI37"/>
<dbReference type="EC" id="4.1.1.81" evidence="4"/>
<proteinExistence type="predicted"/>
<comment type="caution">
    <text evidence="11">The sequence shown here is derived from an EMBL/GenBank/DDBJ whole genome shotgun (WGS) entry which is preliminary data.</text>
</comment>
<evidence type="ECO:0000256" key="9">
    <source>
        <dbReference type="ARBA" id="ARBA00048531"/>
    </source>
</evidence>
<dbReference type="InterPro" id="IPR015424">
    <property type="entry name" value="PyrdxlP-dep_Trfase"/>
</dbReference>
<keyword evidence="7" id="KW-0456">Lyase</keyword>
<dbReference type="Gene3D" id="3.90.1150.10">
    <property type="entry name" value="Aspartate Aminotransferase, domain 1"/>
    <property type="match status" value="1"/>
</dbReference>
<keyword evidence="6" id="KW-0663">Pyridoxal phosphate</keyword>
<dbReference type="InterPro" id="IPR004838">
    <property type="entry name" value="NHTrfase_class1_PyrdxlP-BS"/>
</dbReference>
<dbReference type="InterPro" id="IPR015422">
    <property type="entry name" value="PyrdxlP-dep_Trfase_small"/>
</dbReference>
<keyword evidence="5" id="KW-0169">Cobalamin biosynthesis</keyword>
<sequence length="364" mass="41979">MANFGHGGNVKEMGRNYNMDWKRIIDFSANINPLGMPKSVKDSIKENLEEIEKYPDISYYELKEAVSEYENKKLDRADIISRDNLILGNGAAEVIYSVVRAINPEKTMILAPTFSEYEEAVLSISKEIVIYNLKEDDDFALTDSILKEINDDINMIFICNPNNPTGSIVSKELLIKILNHSKLTNTFVVVDESFLDFIDDDFSIIPCIEEYKNLIVIKSLTKFFALPGLRIGYGLSSNKKLCEKIAKMFPAWNINILADISARACLKDEKYIAETIDFMEKERIYLYNELKKVNYLKVYEPSVNFIFFKINKSMDMKKELLKRNILIRSCSNYRGLDERYFRIAVKGHEENIKIINALNSIINL</sequence>
<comment type="function">
    <text evidence="2">Decarboxylates L-threonine-O-3-phosphate to yield (R)-1-amino-2-propanol O-2-phosphate, the precursor for the linkage between the nucleotide loop and the corrin ring in cobalamin.</text>
</comment>
<evidence type="ECO:0000256" key="2">
    <source>
        <dbReference type="ARBA" id="ARBA00003444"/>
    </source>
</evidence>
<evidence type="ECO:0000256" key="6">
    <source>
        <dbReference type="ARBA" id="ARBA00022898"/>
    </source>
</evidence>
<dbReference type="GO" id="GO:0009236">
    <property type="term" value="P:cobalamin biosynthetic process"/>
    <property type="evidence" value="ECO:0007669"/>
    <property type="project" value="UniProtKB-UniPathway"/>
</dbReference>
<evidence type="ECO:0000313" key="11">
    <source>
        <dbReference type="EMBL" id="GEQ19924.1"/>
    </source>
</evidence>
<dbReference type="CDD" id="cd00609">
    <property type="entry name" value="AAT_like"/>
    <property type="match status" value="1"/>
</dbReference>
<evidence type="ECO:0000256" key="7">
    <source>
        <dbReference type="ARBA" id="ARBA00023239"/>
    </source>
</evidence>
<reference evidence="11 12" key="1">
    <citation type="submission" date="2019-07" db="EMBL/GenBank/DDBJ databases">
        <title>Whole genome shotgun sequence of Clostridium butyricum NBRC 3858.</title>
        <authorList>
            <person name="Hosoyama A."/>
            <person name="Uohara A."/>
            <person name="Ohji S."/>
            <person name="Ichikawa N."/>
        </authorList>
    </citation>
    <scope>NUCLEOTIDE SEQUENCE [LARGE SCALE GENOMIC DNA]</scope>
    <source>
        <strain evidence="11 12">NBRC 3858</strain>
    </source>
</reference>
<dbReference type="InterPro" id="IPR005860">
    <property type="entry name" value="CobD"/>
</dbReference>
<dbReference type="SUPFAM" id="SSF53383">
    <property type="entry name" value="PLP-dependent transferases"/>
    <property type="match status" value="1"/>
</dbReference>
<comment type="catalytic activity">
    <reaction evidence="9">
        <text>O-phospho-L-threonine + H(+) = (R)-1-aminopropan-2-yl phosphate + CO2</text>
        <dbReference type="Rhea" id="RHEA:11492"/>
        <dbReference type="ChEBI" id="CHEBI:15378"/>
        <dbReference type="ChEBI" id="CHEBI:16526"/>
        <dbReference type="ChEBI" id="CHEBI:58563"/>
        <dbReference type="ChEBI" id="CHEBI:58675"/>
        <dbReference type="EC" id="4.1.1.81"/>
    </reaction>
</comment>
<dbReference type="GO" id="GO:0030170">
    <property type="term" value="F:pyridoxal phosphate binding"/>
    <property type="evidence" value="ECO:0007669"/>
    <property type="project" value="InterPro"/>
</dbReference>
<dbReference type="InterPro" id="IPR004839">
    <property type="entry name" value="Aminotransferase_I/II_large"/>
</dbReference>
<dbReference type="Gene3D" id="3.40.640.10">
    <property type="entry name" value="Type I PLP-dependent aspartate aminotransferase-like (Major domain)"/>
    <property type="match status" value="1"/>
</dbReference>
<gene>
    <name evidence="11" type="primary">cobD</name>
    <name evidence="11" type="ORF">CBU02nite_04300</name>
</gene>
<evidence type="ECO:0000256" key="3">
    <source>
        <dbReference type="ARBA" id="ARBA00004953"/>
    </source>
</evidence>
<comment type="pathway">
    <text evidence="3">Cofactor biosynthesis; adenosylcobalamin biosynthesis.</text>
</comment>
<dbReference type="PANTHER" id="PTHR42885:SF1">
    <property type="entry name" value="THREONINE-PHOSPHATE DECARBOXYLASE"/>
    <property type="match status" value="1"/>
</dbReference>
<protein>
    <recommendedName>
        <fullName evidence="4">threonine-phosphate decarboxylase</fullName>
        <ecNumber evidence="4">4.1.1.81</ecNumber>
    </recommendedName>
    <alternativeName>
        <fullName evidence="8">L-threonine-O-3-phosphate decarboxylase</fullName>
    </alternativeName>
</protein>
<evidence type="ECO:0000256" key="8">
    <source>
        <dbReference type="ARBA" id="ARBA00029996"/>
    </source>
</evidence>
<dbReference type="PROSITE" id="PS00105">
    <property type="entry name" value="AA_TRANSFER_CLASS_1"/>
    <property type="match status" value="1"/>
</dbReference>
<dbReference type="NCBIfam" id="TIGR01140">
    <property type="entry name" value="L_thr_O3P_dcar"/>
    <property type="match status" value="1"/>
</dbReference>
<name>A0A512TI37_CLOBU</name>
<dbReference type="InterPro" id="IPR015421">
    <property type="entry name" value="PyrdxlP-dep_Trfase_major"/>
</dbReference>
<evidence type="ECO:0000259" key="10">
    <source>
        <dbReference type="Pfam" id="PF00155"/>
    </source>
</evidence>
<dbReference type="UniPathway" id="UPA00148"/>
<evidence type="ECO:0000256" key="5">
    <source>
        <dbReference type="ARBA" id="ARBA00022573"/>
    </source>
</evidence>
<dbReference type="PANTHER" id="PTHR42885">
    <property type="entry name" value="HISTIDINOL-PHOSPHATE AMINOTRANSFERASE-RELATED"/>
    <property type="match status" value="1"/>
</dbReference>
<dbReference type="EMBL" id="BKBC01000003">
    <property type="protein sequence ID" value="GEQ19924.1"/>
    <property type="molecule type" value="Genomic_DNA"/>
</dbReference>
<dbReference type="Pfam" id="PF00155">
    <property type="entry name" value="Aminotran_1_2"/>
    <property type="match status" value="1"/>
</dbReference>
<dbReference type="RefSeq" id="WP_146867885.1">
    <property type="nucleotide sequence ID" value="NZ_BKBC01000003.1"/>
</dbReference>
<feature type="domain" description="Aminotransferase class I/classII large" evidence="10">
    <location>
        <begin position="23"/>
        <end position="353"/>
    </location>
</feature>
<organism evidence="11 12">
    <name type="scientific">Clostridium butyricum</name>
    <dbReference type="NCBI Taxonomy" id="1492"/>
    <lineage>
        <taxon>Bacteria</taxon>
        <taxon>Bacillati</taxon>
        <taxon>Bacillota</taxon>
        <taxon>Clostridia</taxon>
        <taxon>Eubacteriales</taxon>
        <taxon>Clostridiaceae</taxon>
        <taxon>Clostridium</taxon>
    </lineage>
</organism>
<accession>A0A512TI37</accession>
<evidence type="ECO:0000256" key="4">
    <source>
        <dbReference type="ARBA" id="ARBA00012285"/>
    </source>
</evidence>
<dbReference type="Proteomes" id="UP000321089">
    <property type="component" value="Unassembled WGS sequence"/>
</dbReference>
<evidence type="ECO:0000256" key="1">
    <source>
        <dbReference type="ARBA" id="ARBA00001933"/>
    </source>
</evidence>
<comment type="cofactor">
    <cofactor evidence="1">
        <name>pyridoxal 5'-phosphate</name>
        <dbReference type="ChEBI" id="CHEBI:597326"/>
    </cofactor>
</comment>
<evidence type="ECO:0000313" key="12">
    <source>
        <dbReference type="Proteomes" id="UP000321089"/>
    </source>
</evidence>